<dbReference type="PANTHER" id="PTHR43798">
    <property type="entry name" value="MONOACYLGLYCEROL LIPASE"/>
    <property type="match status" value="1"/>
</dbReference>
<dbReference type="STRING" id="697581.TCARB_1055"/>
<dbReference type="PRINTS" id="PR00412">
    <property type="entry name" value="EPOXHYDRLASE"/>
</dbReference>
<evidence type="ECO:0000313" key="3">
    <source>
        <dbReference type="Proteomes" id="UP000266720"/>
    </source>
</evidence>
<dbReference type="Proteomes" id="UP000266720">
    <property type="component" value="Chromosome"/>
</dbReference>
<dbReference type="GeneID" id="25406471"/>
<dbReference type="Gene3D" id="3.40.50.1820">
    <property type="entry name" value="alpha/beta hydrolase"/>
    <property type="match status" value="1"/>
</dbReference>
<gene>
    <name evidence="2" type="ORF">TCARB_1055</name>
</gene>
<dbReference type="InterPro" id="IPR029058">
    <property type="entry name" value="AB_hydrolase_fold"/>
</dbReference>
<proteinExistence type="predicted"/>
<dbReference type="InterPro" id="IPR050266">
    <property type="entry name" value="AB_hydrolase_sf"/>
</dbReference>
<dbReference type="GO" id="GO:0016787">
    <property type="term" value="F:hydrolase activity"/>
    <property type="evidence" value="ECO:0007669"/>
    <property type="project" value="UniProtKB-KW"/>
</dbReference>
<dbReference type="GeneID" id="16574577"/>
<evidence type="ECO:0000313" key="2">
    <source>
        <dbReference type="EMBL" id="AJB42103.1"/>
    </source>
</evidence>
<sequence length="265" mass="29951">MAYFTTTDGIKIYYEVEGEGEKTVVLLNGITMNTVGWRLQAEYLRNLGYKVVLHDMRGQGQSDKPRTGYSIDRHVSDLKELLDYLGINTFTLAGISYGGKVALATALAFSEQVEKLVILNSSHTVDKALRLRADRWILAARLKSGRFLWQVMIPDIFSDEFINNSFSFISSLAPNFELVDMVAFEEMIKAFLRLDLRGKLSKLTMPTLVVASTHDRFFPPRYSKLIVEELPNGKYAEVESGHVSIWEKPGEINVLVSNFLKGEVK</sequence>
<feature type="domain" description="AB hydrolase-1" evidence="1">
    <location>
        <begin position="23"/>
        <end position="249"/>
    </location>
</feature>
<dbReference type="InterPro" id="IPR000073">
    <property type="entry name" value="AB_hydrolase_1"/>
</dbReference>
<dbReference type="Pfam" id="PF00561">
    <property type="entry name" value="Abhydrolase_1"/>
    <property type="match status" value="1"/>
</dbReference>
<name>A0A3G1A7B1_9CREN</name>
<dbReference type="SUPFAM" id="SSF53474">
    <property type="entry name" value="alpha/beta-Hydrolases"/>
    <property type="match status" value="1"/>
</dbReference>
<dbReference type="EMBL" id="CP007493">
    <property type="protein sequence ID" value="AJB42103.1"/>
    <property type="molecule type" value="Genomic_DNA"/>
</dbReference>
<organism evidence="2 3">
    <name type="scientific">Thermofilum adornatum 1505</name>
    <dbReference type="NCBI Taxonomy" id="697581"/>
    <lineage>
        <taxon>Archaea</taxon>
        <taxon>Thermoproteota</taxon>
        <taxon>Thermoprotei</taxon>
        <taxon>Thermofilales</taxon>
        <taxon>Thermofilaceae</taxon>
        <taxon>Thermofilum</taxon>
    </lineage>
</organism>
<keyword evidence="2" id="KW-0378">Hydrolase</keyword>
<dbReference type="InterPro" id="IPR000639">
    <property type="entry name" value="Epox_hydrolase-like"/>
</dbReference>
<dbReference type="RefSeq" id="WP_020963578.1">
    <property type="nucleotide sequence ID" value="NZ_CP007493.1"/>
</dbReference>
<protein>
    <submittedName>
        <fullName evidence="2">Alpha/beta hydrolase fold protein</fullName>
    </submittedName>
</protein>
<dbReference type="PRINTS" id="PR00111">
    <property type="entry name" value="ABHYDROLASE"/>
</dbReference>
<dbReference type="KEGG" id="tcb:TCARB_1055"/>
<accession>A0A3G1A7B1</accession>
<dbReference type="AlphaFoldDB" id="A0A3G1A7B1"/>
<reference evidence="3" key="1">
    <citation type="book" date="2010" name="EXTREMOPHILES" publisher="0:0-0">
        <title>Complete genome sequences of ten hyperthermophilic archaea reveal their metabolic capabilities and possible ecological roles.</title>
        <editorList>
            <person name="?"/>
        </editorList>
        <authorList>
            <person name="Ravin N.V."/>
            <person name="Mardanov A.V."/>
            <person name="Bonch-Osmolovskaya E.A."/>
            <person name="Skryabin K.G."/>
        </authorList>
    </citation>
    <scope>NUCLEOTIDE SEQUENCE [LARGE SCALE GENOMIC DNA]</scope>
    <source>
        <strain evidence="3">1505</strain>
    </source>
</reference>
<evidence type="ECO:0000259" key="1">
    <source>
        <dbReference type="Pfam" id="PF00561"/>
    </source>
</evidence>